<protein>
    <recommendedName>
        <fullName evidence="3">EF-hand domain-containing protein</fullName>
    </recommendedName>
</protein>
<dbReference type="EMBL" id="HBGF01010066">
    <property type="protein sequence ID" value="CAD9099957.1"/>
    <property type="molecule type" value="Transcribed_RNA"/>
</dbReference>
<accession>A0A7S1LBS6</accession>
<dbReference type="Gene3D" id="1.10.238.10">
    <property type="entry name" value="EF-hand"/>
    <property type="match status" value="1"/>
</dbReference>
<organism evidence="2">
    <name type="scientific">Neobodo designis</name>
    <name type="common">Flagellated protozoan</name>
    <name type="synonym">Bodo designis</name>
    <dbReference type="NCBI Taxonomy" id="312471"/>
    <lineage>
        <taxon>Eukaryota</taxon>
        <taxon>Discoba</taxon>
        <taxon>Euglenozoa</taxon>
        <taxon>Kinetoplastea</taxon>
        <taxon>Metakinetoplastina</taxon>
        <taxon>Neobodonida</taxon>
        <taxon>Neobodo</taxon>
    </lineage>
</organism>
<dbReference type="InterPro" id="IPR011992">
    <property type="entry name" value="EF-hand-dom_pair"/>
</dbReference>
<reference evidence="2" key="1">
    <citation type="submission" date="2021-01" db="EMBL/GenBank/DDBJ databases">
        <authorList>
            <person name="Corre E."/>
            <person name="Pelletier E."/>
            <person name="Niang G."/>
            <person name="Scheremetjew M."/>
            <person name="Finn R."/>
            <person name="Kale V."/>
            <person name="Holt S."/>
            <person name="Cochrane G."/>
            <person name="Meng A."/>
            <person name="Brown T."/>
            <person name="Cohen L."/>
        </authorList>
    </citation>
    <scope>NUCLEOTIDE SEQUENCE</scope>
    <source>
        <strain evidence="2">CCAP 1951/1</strain>
    </source>
</reference>
<feature type="region of interest" description="Disordered" evidence="1">
    <location>
        <begin position="1"/>
        <end position="23"/>
    </location>
</feature>
<gene>
    <name evidence="2" type="ORF">NDES1114_LOCUS6671</name>
</gene>
<name>A0A7S1LBS6_NEODS</name>
<evidence type="ECO:0000256" key="1">
    <source>
        <dbReference type="SAM" id="MobiDB-lite"/>
    </source>
</evidence>
<proteinExistence type="predicted"/>
<sequence length="225" mass="24911">MPPKKGGKGKGKKGKKGAGQSEADAFQQQLDEIFFISPQARDAQREANARRIKNAYSVFQPDRDAPVPIAELGDVIRALGLNPTVEHENIIRPMVEDVDTGTCIVYEKLEQVMLGVLATKELTYTVPGVDGTERQTKSVLIHREPERVVMEAFDTIWEATGKGVDPDLVRYIDSAKMREFLETKGPMGEQLDDKQASHFKDACEDHGTGHIREDTFAALSLGDPF</sequence>
<evidence type="ECO:0008006" key="3">
    <source>
        <dbReference type="Google" id="ProtNLM"/>
    </source>
</evidence>
<feature type="compositionally biased region" description="Basic residues" evidence="1">
    <location>
        <begin position="1"/>
        <end position="16"/>
    </location>
</feature>
<evidence type="ECO:0000313" key="2">
    <source>
        <dbReference type="EMBL" id="CAD9099957.1"/>
    </source>
</evidence>
<dbReference type="SUPFAM" id="SSF47473">
    <property type="entry name" value="EF-hand"/>
    <property type="match status" value="1"/>
</dbReference>
<dbReference type="AlphaFoldDB" id="A0A7S1LBS6"/>